<dbReference type="InterPro" id="IPR036869">
    <property type="entry name" value="J_dom_sf"/>
</dbReference>
<dbReference type="Pfam" id="PF00684">
    <property type="entry name" value="DnaJ_CXXCXGXG"/>
    <property type="match status" value="1"/>
</dbReference>
<dbReference type="Pfam" id="PF01556">
    <property type="entry name" value="DnaJ_C"/>
    <property type="match status" value="1"/>
</dbReference>
<proteinExistence type="inferred from homology"/>
<name>A0A1Y2ADB6_9FUNG</name>
<dbReference type="PROSITE" id="PS00636">
    <property type="entry name" value="DNAJ_1"/>
    <property type="match status" value="1"/>
</dbReference>
<keyword evidence="10" id="KW-1185">Reference proteome</keyword>
<evidence type="ECO:0000313" key="10">
    <source>
        <dbReference type="Proteomes" id="UP000193920"/>
    </source>
</evidence>
<evidence type="ECO:0000256" key="4">
    <source>
        <dbReference type="ARBA" id="ARBA00022833"/>
    </source>
</evidence>
<dbReference type="FunFam" id="2.10.230.10:FF:000001">
    <property type="entry name" value="DnaJ subfamily A member 2"/>
    <property type="match status" value="1"/>
</dbReference>
<dbReference type="CDD" id="cd06257">
    <property type="entry name" value="DnaJ"/>
    <property type="match status" value="1"/>
</dbReference>
<dbReference type="InterPro" id="IPR002939">
    <property type="entry name" value="DnaJ_C"/>
</dbReference>
<dbReference type="PANTHER" id="PTHR43888">
    <property type="entry name" value="DNAJ-LIKE-2, ISOFORM A-RELATED"/>
    <property type="match status" value="1"/>
</dbReference>
<dbReference type="OrthoDB" id="550424at2759"/>
<feature type="region of interest" description="Disordered" evidence="6">
    <location>
        <begin position="363"/>
        <end position="402"/>
    </location>
</feature>
<dbReference type="STRING" id="1754190.A0A1Y2ADB6"/>
<feature type="zinc finger region" description="CR-type" evidence="5">
    <location>
        <begin position="125"/>
        <end position="208"/>
    </location>
</feature>
<evidence type="ECO:0000259" key="8">
    <source>
        <dbReference type="PROSITE" id="PS51188"/>
    </source>
</evidence>
<dbReference type="GO" id="GO:0006457">
    <property type="term" value="P:protein folding"/>
    <property type="evidence" value="ECO:0007669"/>
    <property type="project" value="InterPro"/>
</dbReference>
<evidence type="ECO:0000256" key="1">
    <source>
        <dbReference type="ARBA" id="ARBA00022723"/>
    </source>
</evidence>
<dbReference type="InterPro" id="IPR012724">
    <property type="entry name" value="DnaJ"/>
</dbReference>
<dbReference type="InterPro" id="IPR044713">
    <property type="entry name" value="DNJA1/2-like"/>
</dbReference>
<feature type="domain" description="CR-type" evidence="8">
    <location>
        <begin position="125"/>
        <end position="208"/>
    </location>
</feature>
<protein>
    <submittedName>
        <fullName evidence="9">DnaJ-domain-containing protein</fullName>
    </submittedName>
</protein>
<dbReference type="PROSITE" id="PS51188">
    <property type="entry name" value="ZF_CR"/>
    <property type="match status" value="1"/>
</dbReference>
<dbReference type="SUPFAM" id="SSF46565">
    <property type="entry name" value="Chaperone J-domain"/>
    <property type="match status" value="1"/>
</dbReference>
<keyword evidence="2" id="KW-0677">Repeat</keyword>
<dbReference type="CDD" id="cd10719">
    <property type="entry name" value="DnaJ_zf"/>
    <property type="match status" value="1"/>
</dbReference>
<dbReference type="Gene3D" id="2.10.230.10">
    <property type="entry name" value="Heat shock protein DnaJ, cysteine-rich domain"/>
    <property type="match status" value="1"/>
</dbReference>
<accession>A0A1Y2ADB6</accession>
<dbReference type="InterPro" id="IPR001305">
    <property type="entry name" value="HSP_DnaJ_Cys-rich_dom"/>
</dbReference>
<feature type="domain" description="J" evidence="7">
    <location>
        <begin position="6"/>
        <end position="70"/>
    </location>
</feature>
<keyword evidence="1 5" id="KW-0479">Metal-binding</keyword>
<dbReference type="GO" id="GO:0005524">
    <property type="term" value="F:ATP binding"/>
    <property type="evidence" value="ECO:0007669"/>
    <property type="project" value="InterPro"/>
</dbReference>
<dbReference type="GO" id="GO:0051082">
    <property type="term" value="F:unfolded protein binding"/>
    <property type="evidence" value="ECO:0007669"/>
    <property type="project" value="InterPro"/>
</dbReference>
<dbReference type="EMBL" id="MCOG01000289">
    <property type="protein sequence ID" value="ORY20464.1"/>
    <property type="molecule type" value="Genomic_DNA"/>
</dbReference>
<dbReference type="SMART" id="SM00271">
    <property type="entry name" value="DnaJ"/>
    <property type="match status" value="1"/>
</dbReference>
<keyword evidence="4 5" id="KW-0862">Zinc</keyword>
<evidence type="ECO:0000256" key="6">
    <source>
        <dbReference type="SAM" id="MobiDB-lite"/>
    </source>
</evidence>
<dbReference type="InterPro" id="IPR018253">
    <property type="entry name" value="DnaJ_domain_CS"/>
</dbReference>
<dbReference type="PROSITE" id="PS50076">
    <property type="entry name" value="DNAJ_2"/>
    <property type="match status" value="1"/>
</dbReference>
<dbReference type="SUPFAM" id="SSF57938">
    <property type="entry name" value="DnaJ/Hsp40 cysteine-rich domain"/>
    <property type="match status" value="1"/>
</dbReference>
<gene>
    <name evidence="9" type="ORF">LY90DRAFT_391175</name>
</gene>
<dbReference type="Gene3D" id="2.60.260.20">
    <property type="entry name" value="Urease metallochaperone UreE, N-terminal domain"/>
    <property type="match status" value="2"/>
</dbReference>
<dbReference type="PRINTS" id="PR00625">
    <property type="entry name" value="JDOMAIN"/>
</dbReference>
<dbReference type="Pfam" id="PF00226">
    <property type="entry name" value="DnaJ"/>
    <property type="match status" value="1"/>
</dbReference>
<organism evidence="9 10">
    <name type="scientific">Neocallimastix californiae</name>
    <dbReference type="NCBI Taxonomy" id="1754190"/>
    <lineage>
        <taxon>Eukaryota</taxon>
        <taxon>Fungi</taxon>
        <taxon>Fungi incertae sedis</taxon>
        <taxon>Chytridiomycota</taxon>
        <taxon>Chytridiomycota incertae sedis</taxon>
        <taxon>Neocallimastigomycetes</taxon>
        <taxon>Neocallimastigales</taxon>
        <taxon>Neocallimastigaceae</taxon>
        <taxon>Neocallimastix</taxon>
    </lineage>
</organism>
<dbReference type="GO" id="GO:0030544">
    <property type="term" value="F:Hsp70 protein binding"/>
    <property type="evidence" value="ECO:0007669"/>
    <property type="project" value="InterPro"/>
</dbReference>
<reference evidence="9 10" key="1">
    <citation type="submission" date="2016-08" db="EMBL/GenBank/DDBJ databases">
        <title>A Parts List for Fungal Cellulosomes Revealed by Comparative Genomics.</title>
        <authorList>
            <consortium name="DOE Joint Genome Institute"/>
            <person name="Haitjema C.H."/>
            <person name="Gilmore S.P."/>
            <person name="Henske J.K."/>
            <person name="Solomon K.V."/>
            <person name="De Groot R."/>
            <person name="Kuo A."/>
            <person name="Mondo S.J."/>
            <person name="Salamov A.A."/>
            <person name="Labutti K."/>
            <person name="Zhao Z."/>
            <person name="Chiniquy J."/>
            <person name="Barry K."/>
            <person name="Brewer H.M."/>
            <person name="Purvine S.O."/>
            <person name="Wright A.T."/>
            <person name="Boxma B."/>
            <person name="Van Alen T."/>
            <person name="Hackstein J.H."/>
            <person name="Baker S.E."/>
            <person name="Grigoriev I.V."/>
            <person name="O'Malley M.A."/>
        </authorList>
    </citation>
    <scope>NUCLEOTIDE SEQUENCE [LARGE SCALE GENOMIC DNA]</scope>
    <source>
        <strain evidence="9 10">G1</strain>
    </source>
</reference>
<evidence type="ECO:0000256" key="5">
    <source>
        <dbReference type="PROSITE-ProRule" id="PRU00546"/>
    </source>
</evidence>
<sequence length="402" mass="44660">MVKDTKLYDTLGVKPDCTENELKKAYRKLALKYHPDKVINPNGAEKFKDISHAYEILSDPQKRDTYDNFGEEGLSGDAGGMGMNPEDLFASFFGGAFGGSSRSGPRRGKDVVHPLKVSLEDLYKGKVFKLSIKRNVICKACNGKGGKEGAVKDCSECNGRGVKFVRRQIGPMIQQYQTSCPNCNGTGEIINKSLECKTCHCKKVVQETKIIEVPVDKGMSDGQQITFSGEADQAPGVETGDVVIIVKEKPHDVFKRKGKDLYIDQKIDLVTALTGGTFSIKHLDDRYLNVSIIPGEIIKPDQTKCIQNEGMPTYHSPFDKGNLYVKFEVEFPTQGWYSEEKAQTLKSVLPKKNDEKIPSNAIVEEVVMSNYDPNTSKSQDRNDMYDDDDDERGGPQVQCAQQ</sequence>
<dbReference type="CDD" id="cd10747">
    <property type="entry name" value="DnaJ_C"/>
    <property type="match status" value="1"/>
</dbReference>
<evidence type="ECO:0000256" key="3">
    <source>
        <dbReference type="ARBA" id="ARBA00022771"/>
    </source>
</evidence>
<dbReference type="HAMAP" id="MF_01152">
    <property type="entry name" value="DnaJ"/>
    <property type="match status" value="1"/>
</dbReference>
<dbReference type="FunFam" id="1.10.287.110:FF:000041">
    <property type="entry name" value="Chaperone protein DNAj, putative"/>
    <property type="match status" value="1"/>
</dbReference>
<keyword evidence="3 5" id="KW-0863">Zinc-finger</keyword>
<dbReference type="GO" id="GO:0008270">
    <property type="term" value="F:zinc ion binding"/>
    <property type="evidence" value="ECO:0007669"/>
    <property type="project" value="UniProtKB-KW"/>
</dbReference>
<dbReference type="InterPro" id="IPR001623">
    <property type="entry name" value="DnaJ_domain"/>
</dbReference>
<dbReference type="FunFam" id="2.60.260.20:FF:000003">
    <property type="entry name" value="DnaJ subfamily A member 2"/>
    <property type="match status" value="1"/>
</dbReference>
<dbReference type="InterPro" id="IPR036410">
    <property type="entry name" value="HSP_DnaJ_Cys-rich_dom_sf"/>
</dbReference>
<dbReference type="AlphaFoldDB" id="A0A1Y2ADB6"/>
<evidence type="ECO:0000313" key="9">
    <source>
        <dbReference type="EMBL" id="ORY20464.1"/>
    </source>
</evidence>
<evidence type="ECO:0000259" key="7">
    <source>
        <dbReference type="PROSITE" id="PS50076"/>
    </source>
</evidence>
<evidence type="ECO:0000256" key="2">
    <source>
        <dbReference type="ARBA" id="ARBA00022737"/>
    </source>
</evidence>
<dbReference type="Proteomes" id="UP000193920">
    <property type="component" value="Unassembled WGS sequence"/>
</dbReference>
<dbReference type="SUPFAM" id="SSF49493">
    <property type="entry name" value="HSP40/DnaJ peptide-binding domain"/>
    <property type="match status" value="2"/>
</dbReference>
<comment type="caution">
    <text evidence="9">The sequence shown here is derived from an EMBL/GenBank/DDBJ whole genome shotgun (WGS) entry which is preliminary data.</text>
</comment>
<dbReference type="Gene3D" id="1.10.287.110">
    <property type="entry name" value="DnaJ domain"/>
    <property type="match status" value="1"/>
</dbReference>
<dbReference type="GO" id="GO:0009408">
    <property type="term" value="P:response to heat"/>
    <property type="evidence" value="ECO:0007669"/>
    <property type="project" value="InterPro"/>
</dbReference>
<dbReference type="InterPro" id="IPR008971">
    <property type="entry name" value="HSP40/DnaJ_pept-bd"/>
</dbReference>